<dbReference type="SUPFAM" id="SSF52540">
    <property type="entry name" value="P-loop containing nucleoside triphosphate hydrolases"/>
    <property type="match status" value="1"/>
</dbReference>
<feature type="domain" description="Response regulatory" evidence="8">
    <location>
        <begin position="1"/>
        <end position="105"/>
    </location>
</feature>
<dbReference type="AlphaFoldDB" id="A0A250IDB0"/>
<keyword evidence="1" id="KW-0547">Nucleotide-binding</keyword>
<dbReference type="InterPro" id="IPR001789">
    <property type="entry name" value="Sig_transdc_resp-reg_receiver"/>
</dbReference>
<dbReference type="PROSITE" id="PS50110">
    <property type="entry name" value="RESPONSE_REGULATORY"/>
    <property type="match status" value="1"/>
</dbReference>
<dbReference type="PROSITE" id="PS50045">
    <property type="entry name" value="SIGMA54_INTERACT_4"/>
    <property type="match status" value="1"/>
</dbReference>
<reference evidence="9 10" key="1">
    <citation type="submission" date="2017-06" db="EMBL/GenBank/DDBJ databases">
        <authorList>
            <person name="Kim H.J."/>
            <person name="Triplett B.A."/>
        </authorList>
    </citation>
    <scope>NUCLEOTIDE SEQUENCE [LARGE SCALE GENOMIC DNA]</scope>
    <source>
        <strain evidence="9 10">DSM 14713</strain>
    </source>
</reference>
<dbReference type="InterPro" id="IPR058031">
    <property type="entry name" value="AAA_lid_NorR"/>
</dbReference>
<dbReference type="Gene3D" id="1.10.10.60">
    <property type="entry name" value="Homeodomain-like"/>
    <property type="match status" value="1"/>
</dbReference>
<dbReference type="Pfam" id="PF00158">
    <property type="entry name" value="Sigma54_activat"/>
    <property type="match status" value="1"/>
</dbReference>
<dbReference type="GO" id="GO:0006355">
    <property type="term" value="P:regulation of DNA-templated transcription"/>
    <property type="evidence" value="ECO:0007669"/>
    <property type="project" value="InterPro"/>
</dbReference>
<evidence type="ECO:0000256" key="6">
    <source>
        <dbReference type="PROSITE-ProRule" id="PRU00169"/>
    </source>
</evidence>
<keyword evidence="4" id="KW-0238">DNA-binding</keyword>
<keyword evidence="5" id="KW-0804">Transcription</keyword>
<dbReference type="PROSITE" id="PS00688">
    <property type="entry name" value="SIGMA54_INTERACT_3"/>
    <property type="match status" value="1"/>
</dbReference>
<dbReference type="PROSITE" id="PS00675">
    <property type="entry name" value="SIGMA54_INTERACT_1"/>
    <property type="match status" value="1"/>
</dbReference>
<dbReference type="InterPro" id="IPR025662">
    <property type="entry name" value="Sigma_54_int_dom_ATP-bd_1"/>
</dbReference>
<protein>
    <submittedName>
        <fullName evidence="9">Sigma-54-dependent Fis family transcriptional regulator</fullName>
    </submittedName>
</protein>
<dbReference type="PANTHER" id="PTHR32071:SF14">
    <property type="entry name" value="TRANSCRIPTIONAL REGULATORY PROTEIN RTCR"/>
    <property type="match status" value="1"/>
</dbReference>
<evidence type="ECO:0000313" key="9">
    <source>
        <dbReference type="EMBL" id="ATB29152.1"/>
    </source>
</evidence>
<dbReference type="FunFam" id="3.40.50.300:FF:000006">
    <property type="entry name" value="DNA-binding transcriptional regulator NtrC"/>
    <property type="match status" value="1"/>
</dbReference>
<dbReference type="KEGG" id="mbd:MEBOL_002601"/>
<dbReference type="PROSITE" id="PS00676">
    <property type="entry name" value="SIGMA54_INTERACT_2"/>
    <property type="match status" value="1"/>
</dbReference>
<dbReference type="InterPro" id="IPR025944">
    <property type="entry name" value="Sigma_54_int_dom_CS"/>
</dbReference>
<dbReference type="InterPro" id="IPR011006">
    <property type="entry name" value="CheY-like_superfamily"/>
</dbReference>
<evidence type="ECO:0000259" key="7">
    <source>
        <dbReference type="PROSITE" id="PS50045"/>
    </source>
</evidence>
<dbReference type="SMART" id="SM00448">
    <property type="entry name" value="REC"/>
    <property type="match status" value="1"/>
</dbReference>
<evidence type="ECO:0000259" key="8">
    <source>
        <dbReference type="PROSITE" id="PS50110"/>
    </source>
</evidence>
<dbReference type="Gene3D" id="3.40.50.300">
    <property type="entry name" value="P-loop containing nucleotide triphosphate hydrolases"/>
    <property type="match status" value="1"/>
</dbReference>
<feature type="modified residue" description="4-aspartylphosphate" evidence="6">
    <location>
        <position position="40"/>
    </location>
</feature>
<dbReference type="GO" id="GO:0043565">
    <property type="term" value="F:sequence-specific DNA binding"/>
    <property type="evidence" value="ECO:0007669"/>
    <property type="project" value="InterPro"/>
</dbReference>
<dbReference type="InterPro" id="IPR002078">
    <property type="entry name" value="Sigma_54_int"/>
</dbReference>
<organism evidence="9 10">
    <name type="scientific">Melittangium boletus DSM 14713</name>
    <dbReference type="NCBI Taxonomy" id="1294270"/>
    <lineage>
        <taxon>Bacteria</taxon>
        <taxon>Pseudomonadati</taxon>
        <taxon>Myxococcota</taxon>
        <taxon>Myxococcia</taxon>
        <taxon>Myxococcales</taxon>
        <taxon>Cystobacterineae</taxon>
        <taxon>Archangiaceae</taxon>
        <taxon>Melittangium</taxon>
    </lineage>
</organism>
<dbReference type="InterPro" id="IPR009057">
    <property type="entry name" value="Homeodomain-like_sf"/>
</dbReference>
<dbReference type="GO" id="GO:0005524">
    <property type="term" value="F:ATP binding"/>
    <property type="evidence" value="ECO:0007669"/>
    <property type="project" value="UniProtKB-KW"/>
</dbReference>
<dbReference type="Gene3D" id="1.10.8.60">
    <property type="match status" value="1"/>
</dbReference>
<keyword evidence="2" id="KW-0067">ATP-binding</keyword>
<dbReference type="GO" id="GO:0000160">
    <property type="term" value="P:phosphorelay signal transduction system"/>
    <property type="evidence" value="ECO:0007669"/>
    <property type="project" value="InterPro"/>
</dbReference>
<dbReference type="InterPro" id="IPR003593">
    <property type="entry name" value="AAA+_ATPase"/>
</dbReference>
<dbReference type="SMART" id="SM00382">
    <property type="entry name" value="AAA"/>
    <property type="match status" value="1"/>
</dbReference>
<gene>
    <name evidence="9" type="ORF">MEBOL_002601</name>
</gene>
<dbReference type="InterPro" id="IPR002197">
    <property type="entry name" value="HTH_Fis"/>
</dbReference>
<keyword evidence="3" id="KW-0805">Transcription regulation</keyword>
<name>A0A250IDB0_9BACT</name>
<keyword evidence="10" id="KW-1185">Reference proteome</keyword>
<evidence type="ECO:0000256" key="3">
    <source>
        <dbReference type="ARBA" id="ARBA00023015"/>
    </source>
</evidence>
<evidence type="ECO:0000313" key="10">
    <source>
        <dbReference type="Proteomes" id="UP000217289"/>
    </source>
</evidence>
<dbReference type="Pfam" id="PF25601">
    <property type="entry name" value="AAA_lid_14"/>
    <property type="match status" value="1"/>
</dbReference>
<dbReference type="Proteomes" id="UP000217289">
    <property type="component" value="Chromosome"/>
</dbReference>
<evidence type="ECO:0000256" key="5">
    <source>
        <dbReference type="ARBA" id="ARBA00023163"/>
    </source>
</evidence>
<dbReference type="InterPro" id="IPR027417">
    <property type="entry name" value="P-loop_NTPase"/>
</dbReference>
<evidence type="ECO:0000256" key="2">
    <source>
        <dbReference type="ARBA" id="ARBA00022840"/>
    </source>
</evidence>
<dbReference type="Gene3D" id="3.40.50.2300">
    <property type="match status" value="1"/>
</dbReference>
<dbReference type="Pfam" id="PF00072">
    <property type="entry name" value="Response_reg"/>
    <property type="match status" value="1"/>
</dbReference>
<dbReference type="CDD" id="cd00009">
    <property type="entry name" value="AAA"/>
    <property type="match status" value="1"/>
</dbReference>
<dbReference type="SUPFAM" id="SSF46689">
    <property type="entry name" value="Homeodomain-like"/>
    <property type="match status" value="1"/>
</dbReference>
<accession>A0A250IDB0</accession>
<dbReference type="PANTHER" id="PTHR32071">
    <property type="entry name" value="TRANSCRIPTIONAL REGULATORY PROTEIN"/>
    <property type="match status" value="1"/>
</dbReference>
<evidence type="ECO:0000256" key="1">
    <source>
        <dbReference type="ARBA" id="ARBA00022741"/>
    </source>
</evidence>
<feature type="domain" description="Sigma-54 factor interaction" evidence="7">
    <location>
        <begin position="130"/>
        <end position="359"/>
    </location>
</feature>
<dbReference type="PRINTS" id="PR01590">
    <property type="entry name" value="HTHFIS"/>
</dbReference>
<keyword evidence="6" id="KW-0597">Phosphoprotein</keyword>
<dbReference type="SUPFAM" id="SSF52172">
    <property type="entry name" value="CheY-like"/>
    <property type="match status" value="1"/>
</dbReference>
<dbReference type="InterPro" id="IPR025943">
    <property type="entry name" value="Sigma_54_int_dom_ATP-bd_2"/>
</dbReference>
<sequence>MVELLQARLTRRGFTVTSLTDPHAALPLVRQEPFDVVLTDLNMQGLSGTELCERVVANLPDLPVVVVTAFGSMETAVAAIRAGAYDFITKPVEMDALVHTLTRAVQHHQLKGEVVRLTKVVAESQRLGGLLGSSPSMNKVYELITRVADSDATVIIHGESGTGKELVARALHDKSRRASGPFVAVNCAAMPEALLESELFGHAKGAFTDAKAARSGLFAQAHGGTLLLDEVGEMPLGLQPKLLRALQERRARPVGGDHEVAFDVRVVAATHRDLEGMVEENRFREDLFYRLNVVQMELPPLRARGGDCLLLAQHFIEHFAARANKRVTGLNEAVAERLMSYGWPGNVRELRNCIERAVAVTLTERLTVDDLPEKIRAWRASHVVVASGDPSEFTTLEEVERRYILRVLEEVKGNKSLAAQVLGLDRKTLYRKLDRFKAGGD</sequence>
<proteinExistence type="predicted"/>
<dbReference type="EMBL" id="CP022163">
    <property type="protein sequence ID" value="ATB29152.1"/>
    <property type="molecule type" value="Genomic_DNA"/>
</dbReference>
<evidence type="ECO:0000256" key="4">
    <source>
        <dbReference type="ARBA" id="ARBA00023125"/>
    </source>
</evidence>
<dbReference type="Pfam" id="PF02954">
    <property type="entry name" value="HTH_8"/>
    <property type="match status" value="1"/>
</dbReference>